<comment type="similarity">
    <text evidence="1 3">Belongs to the ETS family.</text>
</comment>
<proteinExistence type="inferred from homology"/>
<dbReference type="GO" id="GO:0005634">
    <property type="term" value="C:nucleus"/>
    <property type="evidence" value="ECO:0007669"/>
    <property type="project" value="UniProtKB-SubCell"/>
</dbReference>
<dbReference type="PANTHER" id="PTHR11849">
    <property type="entry name" value="ETS"/>
    <property type="match status" value="1"/>
</dbReference>
<dbReference type="Proteomes" id="UP000681722">
    <property type="component" value="Unassembled WGS sequence"/>
</dbReference>
<comment type="subcellular location">
    <subcellularLocation>
        <location evidence="3">Nucleus</location>
    </subcellularLocation>
</comment>
<dbReference type="PROSITE" id="PS00345">
    <property type="entry name" value="ETS_DOMAIN_1"/>
    <property type="match status" value="1"/>
</dbReference>
<dbReference type="Proteomes" id="UP000663829">
    <property type="component" value="Unassembled WGS sequence"/>
</dbReference>
<feature type="domain" description="ETS" evidence="4">
    <location>
        <begin position="14"/>
        <end position="95"/>
    </location>
</feature>
<dbReference type="InterPro" id="IPR000418">
    <property type="entry name" value="Ets_dom"/>
</dbReference>
<name>A0A813QTJ0_9BILA</name>
<dbReference type="SUPFAM" id="SSF46785">
    <property type="entry name" value="Winged helix' DNA-binding domain"/>
    <property type="match status" value="1"/>
</dbReference>
<dbReference type="GO" id="GO:0000981">
    <property type="term" value="F:DNA-binding transcription factor activity, RNA polymerase II-specific"/>
    <property type="evidence" value="ECO:0007669"/>
    <property type="project" value="TreeGrafter"/>
</dbReference>
<evidence type="ECO:0000313" key="9">
    <source>
        <dbReference type="Proteomes" id="UP000663829"/>
    </source>
</evidence>
<dbReference type="EMBL" id="CAJOBA010000340">
    <property type="protein sequence ID" value="CAF3524416.1"/>
    <property type="molecule type" value="Genomic_DNA"/>
</dbReference>
<dbReference type="GO" id="GO:0043565">
    <property type="term" value="F:sequence-specific DNA binding"/>
    <property type="evidence" value="ECO:0007669"/>
    <property type="project" value="InterPro"/>
</dbReference>
<evidence type="ECO:0000256" key="2">
    <source>
        <dbReference type="ARBA" id="ARBA00023125"/>
    </source>
</evidence>
<evidence type="ECO:0000313" key="6">
    <source>
        <dbReference type="EMBL" id="CAF0771385.1"/>
    </source>
</evidence>
<comment type="caution">
    <text evidence="6">The sequence shown here is derived from an EMBL/GenBank/DDBJ whole genome shotgun (WGS) entry which is preliminary data.</text>
</comment>
<keyword evidence="3" id="KW-0539">Nucleus</keyword>
<dbReference type="Proteomes" id="UP000682733">
    <property type="component" value="Unassembled WGS sequence"/>
</dbReference>
<evidence type="ECO:0000313" key="7">
    <source>
        <dbReference type="EMBL" id="CAF3524416.1"/>
    </source>
</evidence>
<dbReference type="EMBL" id="CAJOBC010000200">
    <property type="protein sequence ID" value="CAF3553531.1"/>
    <property type="molecule type" value="Genomic_DNA"/>
</dbReference>
<evidence type="ECO:0000259" key="4">
    <source>
        <dbReference type="PROSITE" id="PS50061"/>
    </source>
</evidence>
<dbReference type="InterPro" id="IPR046328">
    <property type="entry name" value="ETS_fam"/>
</dbReference>
<protein>
    <recommendedName>
        <fullName evidence="4">ETS domain-containing protein</fullName>
    </recommendedName>
</protein>
<sequence length="456" mass="52406">MSRPWTCTNGDQIPQLWQFLLEILTDKNYANIIHWVDGEEGEFCFKNPHAVSMLWGKRKKKPSMTYEKLTRALRYYYEGDMLAKVANKRCHYRFVCDLQTVIGYSAADLARLVKQSPLNKSCTQLVDNNTSVHTIATTKEIIISKKGLKTKPIGSVKKTIPINDNDNSLLTSLSPTVTHHFCSADCSSNSSVQRSIKPFWTKIITVEKEQQYDNSLTWFTLNRLPIDNVMQNSISPITIPMKDSEQRKSNIEYILKDLGYKNNDRSDLKKSSDYLSSLTSILHSTSNNVLKSNYSPTNLRSTKPDNMCTLYQHNRHLLQSTIKSDSAESVSSQITTKTIDNLIDPFRLNECVVDGNKLIRKKRLSMTNTNSIKRQKINSHDHGDKGQQQQQTINNFNYISFNTHHCHHRYYHKNTNEPESVRENQNECTMFQEEISKLTSSSETSLFLQEVLLVNS</sequence>
<dbReference type="AlphaFoldDB" id="A0A813QTJ0"/>
<dbReference type="InterPro" id="IPR036388">
    <property type="entry name" value="WH-like_DNA-bd_sf"/>
</dbReference>
<dbReference type="GO" id="GO:0030154">
    <property type="term" value="P:cell differentiation"/>
    <property type="evidence" value="ECO:0007669"/>
    <property type="project" value="TreeGrafter"/>
</dbReference>
<dbReference type="EMBL" id="CAJNOQ010000200">
    <property type="protein sequence ID" value="CAF0771385.1"/>
    <property type="molecule type" value="Genomic_DNA"/>
</dbReference>
<dbReference type="PROSITE" id="PS50061">
    <property type="entry name" value="ETS_DOMAIN_3"/>
    <property type="match status" value="1"/>
</dbReference>
<keyword evidence="9" id="KW-1185">Reference proteome</keyword>
<dbReference type="PROSITE" id="PS00346">
    <property type="entry name" value="ETS_DOMAIN_2"/>
    <property type="match status" value="1"/>
</dbReference>
<organism evidence="6 9">
    <name type="scientific">Didymodactylos carnosus</name>
    <dbReference type="NCBI Taxonomy" id="1234261"/>
    <lineage>
        <taxon>Eukaryota</taxon>
        <taxon>Metazoa</taxon>
        <taxon>Spiralia</taxon>
        <taxon>Gnathifera</taxon>
        <taxon>Rotifera</taxon>
        <taxon>Eurotatoria</taxon>
        <taxon>Bdelloidea</taxon>
        <taxon>Philodinida</taxon>
        <taxon>Philodinidae</taxon>
        <taxon>Didymodactylos</taxon>
    </lineage>
</organism>
<dbReference type="SMART" id="SM00413">
    <property type="entry name" value="ETS"/>
    <property type="match status" value="1"/>
</dbReference>
<evidence type="ECO:0000313" key="5">
    <source>
        <dbReference type="EMBL" id="CAF0746382.1"/>
    </source>
</evidence>
<keyword evidence="2 3" id="KW-0238">DNA-binding</keyword>
<dbReference type="PANTHER" id="PTHR11849:SF195">
    <property type="entry name" value="GA-BINDING PROTEIN ALPHA CHAIN"/>
    <property type="match status" value="1"/>
</dbReference>
<gene>
    <name evidence="6" type="ORF">GPM918_LOCUS1945</name>
    <name evidence="5" type="ORF">OVA965_LOCUS1747</name>
    <name evidence="8" type="ORF">SRO942_LOCUS1945</name>
    <name evidence="7" type="ORF">TMI583_LOCUS1747</name>
</gene>
<dbReference type="Gene3D" id="1.10.10.10">
    <property type="entry name" value="Winged helix-like DNA-binding domain superfamily/Winged helix DNA-binding domain"/>
    <property type="match status" value="1"/>
</dbReference>
<accession>A0A813QTJ0</accession>
<evidence type="ECO:0000256" key="3">
    <source>
        <dbReference type="RuleBase" id="RU004019"/>
    </source>
</evidence>
<dbReference type="Pfam" id="PF00178">
    <property type="entry name" value="Ets"/>
    <property type="match status" value="1"/>
</dbReference>
<dbReference type="OrthoDB" id="10067219at2759"/>
<dbReference type="EMBL" id="CAJNOK010000340">
    <property type="protein sequence ID" value="CAF0746382.1"/>
    <property type="molecule type" value="Genomic_DNA"/>
</dbReference>
<reference evidence="6" key="1">
    <citation type="submission" date="2021-02" db="EMBL/GenBank/DDBJ databases">
        <authorList>
            <person name="Nowell W R."/>
        </authorList>
    </citation>
    <scope>NUCLEOTIDE SEQUENCE</scope>
</reference>
<dbReference type="InterPro" id="IPR036390">
    <property type="entry name" value="WH_DNA-bd_sf"/>
</dbReference>
<dbReference type="PRINTS" id="PR00454">
    <property type="entry name" value="ETSDOMAIN"/>
</dbReference>
<evidence type="ECO:0000256" key="1">
    <source>
        <dbReference type="ARBA" id="ARBA00005562"/>
    </source>
</evidence>
<dbReference type="Proteomes" id="UP000677228">
    <property type="component" value="Unassembled WGS sequence"/>
</dbReference>
<evidence type="ECO:0000313" key="8">
    <source>
        <dbReference type="EMBL" id="CAF3553531.1"/>
    </source>
</evidence>